<evidence type="ECO:0000256" key="1">
    <source>
        <dbReference type="ARBA" id="ARBA00004651"/>
    </source>
</evidence>
<dbReference type="Pfam" id="PF06271">
    <property type="entry name" value="RDD"/>
    <property type="match status" value="1"/>
</dbReference>
<evidence type="ECO:0000256" key="6">
    <source>
        <dbReference type="SAM" id="Phobius"/>
    </source>
</evidence>
<evidence type="ECO:0000259" key="7">
    <source>
        <dbReference type="Pfam" id="PF06271"/>
    </source>
</evidence>
<evidence type="ECO:0000256" key="3">
    <source>
        <dbReference type="ARBA" id="ARBA00022692"/>
    </source>
</evidence>
<dbReference type="EMBL" id="JACHHP010000004">
    <property type="protein sequence ID" value="MBB5208684.1"/>
    <property type="molecule type" value="Genomic_DNA"/>
</dbReference>
<dbReference type="InterPro" id="IPR051791">
    <property type="entry name" value="Pra-immunoreactive"/>
</dbReference>
<reference evidence="8 9" key="1">
    <citation type="submission" date="2020-08" db="EMBL/GenBank/DDBJ databases">
        <title>Genomic Encyclopedia of Type Strains, Phase IV (KMG-IV): sequencing the most valuable type-strain genomes for metagenomic binning, comparative biology and taxonomic classification.</title>
        <authorList>
            <person name="Goeker M."/>
        </authorList>
    </citation>
    <scope>NUCLEOTIDE SEQUENCE [LARGE SCALE GENOMIC DNA]</scope>
    <source>
        <strain evidence="8 9">DSM 24163</strain>
    </source>
</reference>
<keyword evidence="4 6" id="KW-1133">Transmembrane helix</keyword>
<dbReference type="Proteomes" id="UP000521199">
    <property type="component" value="Unassembled WGS sequence"/>
</dbReference>
<keyword evidence="3 6" id="KW-0812">Transmembrane</keyword>
<dbReference type="RefSeq" id="WP_183961233.1">
    <property type="nucleotide sequence ID" value="NZ_JACHHP010000004.1"/>
</dbReference>
<keyword evidence="2" id="KW-1003">Cell membrane</keyword>
<dbReference type="InterPro" id="IPR010432">
    <property type="entry name" value="RDD"/>
</dbReference>
<dbReference type="AlphaFoldDB" id="A0A7W8D675"/>
<sequence>MNPPSPAAAHAHAVAAHPAALQWRLFAMVYDLLPLLGIFFATAALTLLLRGGTPVQPGSLGAWLELLLMLAAGFGYFGLSWRRGGQTLGMRAWRLRVLRADGGVPAWSALVLRYVVAGMSIAACGLGYLWSLVDGERRTWHDLASGTVTVRLPKPQKPPTSTLESSAN</sequence>
<evidence type="ECO:0000313" key="8">
    <source>
        <dbReference type="EMBL" id="MBB5208684.1"/>
    </source>
</evidence>
<keyword evidence="5 6" id="KW-0472">Membrane</keyword>
<feature type="transmembrane region" description="Helical" evidence="6">
    <location>
        <begin position="60"/>
        <end position="79"/>
    </location>
</feature>
<comment type="subcellular location">
    <subcellularLocation>
        <location evidence="1">Cell membrane</location>
        <topology evidence="1">Multi-pass membrane protein</topology>
    </subcellularLocation>
</comment>
<organism evidence="8 9">
    <name type="scientific">Chiayiivirga flava</name>
    <dbReference type="NCBI Taxonomy" id="659595"/>
    <lineage>
        <taxon>Bacteria</taxon>
        <taxon>Pseudomonadati</taxon>
        <taxon>Pseudomonadota</taxon>
        <taxon>Gammaproteobacteria</taxon>
        <taxon>Lysobacterales</taxon>
        <taxon>Lysobacteraceae</taxon>
        <taxon>Chiayiivirga</taxon>
    </lineage>
</organism>
<comment type="caution">
    <text evidence="8">The sequence shown here is derived from an EMBL/GenBank/DDBJ whole genome shotgun (WGS) entry which is preliminary data.</text>
</comment>
<gene>
    <name evidence="8" type="ORF">HNQ52_002234</name>
</gene>
<keyword evidence="9" id="KW-1185">Reference proteome</keyword>
<evidence type="ECO:0000256" key="2">
    <source>
        <dbReference type="ARBA" id="ARBA00022475"/>
    </source>
</evidence>
<proteinExistence type="predicted"/>
<protein>
    <submittedName>
        <fullName evidence="8">Putative RDD family membrane protein YckC</fullName>
    </submittedName>
</protein>
<feature type="transmembrane region" description="Helical" evidence="6">
    <location>
        <begin position="111"/>
        <end position="133"/>
    </location>
</feature>
<feature type="domain" description="RDD" evidence="7">
    <location>
        <begin position="20"/>
        <end position="146"/>
    </location>
</feature>
<accession>A0A7W8D675</accession>
<evidence type="ECO:0000313" key="9">
    <source>
        <dbReference type="Proteomes" id="UP000521199"/>
    </source>
</evidence>
<evidence type="ECO:0000256" key="4">
    <source>
        <dbReference type="ARBA" id="ARBA00022989"/>
    </source>
</evidence>
<evidence type="ECO:0000256" key="5">
    <source>
        <dbReference type="ARBA" id="ARBA00023136"/>
    </source>
</evidence>
<name>A0A7W8D675_9GAMM</name>
<dbReference type="GO" id="GO:0005886">
    <property type="term" value="C:plasma membrane"/>
    <property type="evidence" value="ECO:0007669"/>
    <property type="project" value="UniProtKB-SubCell"/>
</dbReference>
<dbReference type="PANTHER" id="PTHR36115">
    <property type="entry name" value="PROLINE-RICH ANTIGEN HOMOLOG-RELATED"/>
    <property type="match status" value="1"/>
</dbReference>
<feature type="transmembrane region" description="Helical" evidence="6">
    <location>
        <begin position="27"/>
        <end position="48"/>
    </location>
</feature>
<dbReference type="PANTHER" id="PTHR36115:SF10">
    <property type="entry name" value="RDD DOMAIN-CONTAINING PROTEIN"/>
    <property type="match status" value="1"/>
</dbReference>